<evidence type="ECO:0000259" key="2">
    <source>
        <dbReference type="Pfam" id="PF13556"/>
    </source>
</evidence>
<reference evidence="3 4" key="1">
    <citation type="journal article" date="2022" name="Res Sq">
        <title>Evolution of multicellular longitudinally dividing oral cavity symbionts (Neisseriaceae).</title>
        <authorList>
            <person name="Nyongesa S."/>
            <person name="Weber P."/>
            <person name="Bernet E."/>
            <person name="Pullido F."/>
            <person name="Nieckarz M."/>
            <person name="Delaby M."/>
            <person name="Nieves C."/>
            <person name="Viehboeck T."/>
            <person name="Krause N."/>
            <person name="Rivera-Millot A."/>
            <person name="Nakamura A."/>
            <person name="Vischer N."/>
            <person name="VanNieuwenhze M."/>
            <person name="Brun Y."/>
            <person name="Cava F."/>
            <person name="Bulgheresi S."/>
            <person name="Veyrier F."/>
        </authorList>
    </citation>
    <scope>NUCLEOTIDE SEQUENCE [LARGE SCALE GENOMIC DNA]</scope>
    <source>
        <strain evidence="3 4">SN4</strain>
    </source>
</reference>
<dbReference type="PANTHER" id="PTHR33744">
    <property type="entry name" value="CARBOHYDRATE DIACID REGULATOR"/>
    <property type="match status" value="1"/>
</dbReference>
<feature type="domain" description="PucR C-terminal helix-turn-helix" evidence="2">
    <location>
        <begin position="412"/>
        <end position="470"/>
    </location>
</feature>
<sequence>MITVQELVDKPYLGLAFQAGQSGGNKVVTWAHAVDLPDPWRWIEAGTLVMSTGAGLPEDAAAQSLWIQQLQQAQASALVFAPQPGAVSLTPALLAKADEIGLPVLSASFELEFVKLSRLVIEQVLRAQKERFDAGQRLFQVYADVLWQAADLPERLQLLGQKLASDLRIVDADSGAVLLTTAPANFDQPPLLRLPIPGRAHAVLEMGKVRSKWVDDPLLARVLAGLLGVELDRAMMARNDKRDEGKALLQDLIAGEMDFNTAKVMLERRGLRGSLVMVALRLPAALTGRFEQLHHVPELYGCFPLMLQAEHTLYLLINDDVDLLQHLLASLGTDAKMGISHPISAMISVQESVQQATLAVAHVAESDNTLVHYADLASEFALGPKTVSQAQAVVQHYLGRLLDYEAQHQLPLLQTLSVFLHQDGNWKTSAAQLNIHRQTLVYRLKLVEELTGIKPTSSHGISVFWLALQAQQSLK</sequence>
<dbReference type="Pfam" id="PF13556">
    <property type="entry name" value="HTH_30"/>
    <property type="match status" value="1"/>
</dbReference>
<name>A0ABY4E4D2_9NEIS</name>
<gene>
    <name evidence="3" type="ORF">LVJ82_01625</name>
</gene>
<evidence type="ECO:0000313" key="3">
    <source>
        <dbReference type="EMBL" id="UOO89715.1"/>
    </source>
</evidence>
<evidence type="ECO:0000313" key="4">
    <source>
        <dbReference type="Proteomes" id="UP000832011"/>
    </source>
</evidence>
<dbReference type="InterPro" id="IPR051448">
    <property type="entry name" value="CdaR-like_regulators"/>
</dbReference>
<dbReference type="EMBL" id="CP091511">
    <property type="protein sequence ID" value="UOO89715.1"/>
    <property type="molecule type" value="Genomic_DNA"/>
</dbReference>
<dbReference type="InterPro" id="IPR042070">
    <property type="entry name" value="PucR_C-HTH_sf"/>
</dbReference>
<accession>A0ABY4E4D2</accession>
<protein>
    <submittedName>
        <fullName evidence="3">PucR family transcriptional regulator ligand-binding domain-containing protein</fullName>
    </submittedName>
</protein>
<dbReference type="Gene3D" id="1.10.10.2840">
    <property type="entry name" value="PucR C-terminal helix-turn-helix domain"/>
    <property type="match status" value="1"/>
</dbReference>
<dbReference type="RefSeq" id="WP_058305596.1">
    <property type="nucleotide sequence ID" value="NZ_CABKVG010000007.1"/>
</dbReference>
<dbReference type="InterPro" id="IPR012914">
    <property type="entry name" value="PucR_dom"/>
</dbReference>
<keyword evidence="4" id="KW-1185">Reference proteome</keyword>
<proteinExistence type="predicted"/>
<evidence type="ECO:0000259" key="1">
    <source>
        <dbReference type="Pfam" id="PF07905"/>
    </source>
</evidence>
<feature type="domain" description="Purine catabolism PurC-like" evidence="1">
    <location>
        <begin position="7"/>
        <end position="123"/>
    </location>
</feature>
<dbReference type="PANTHER" id="PTHR33744:SF1">
    <property type="entry name" value="DNA-BINDING TRANSCRIPTIONAL ACTIVATOR ADER"/>
    <property type="match status" value="1"/>
</dbReference>
<organism evidence="3 4">
    <name type="scientific">Vitreoscilla massiliensis</name>
    <dbReference type="NCBI Taxonomy" id="1689272"/>
    <lineage>
        <taxon>Bacteria</taxon>
        <taxon>Pseudomonadati</taxon>
        <taxon>Pseudomonadota</taxon>
        <taxon>Betaproteobacteria</taxon>
        <taxon>Neisseriales</taxon>
        <taxon>Neisseriaceae</taxon>
        <taxon>Vitreoscilla</taxon>
    </lineage>
</organism>
<dbReference type="InterPro" id="IPR025736">
    <property type="entry name" value="PucR_C-HTH_dom"/>
</dbReference>
<dbReference type="Proteomes" id="UP000832011">
    <property type="component" value="Chromosome"/>
</dbReference>
<dbReference type="Pfam" id="PF07905">
    <property type="entry name" value="PucR"/>
    <property type="match status" value="1"/>
</dbReference>